<dbReference type="EMBL" id="PDNA01000094">
    <property type="protein sequence ID" value="PGH14384.1"/>
    <property type="molecule type" value="Genomic_DNA"/>
</dbReference>
<dbReference type="AlphaFoldDB" id="A0A2B7XRJ7"/>
<feature type="compositionally biased region" description="Polar residues" evidence="1">
    <location>
        <begin position="1"/>
        <end position="10"/>
    </location>
</feature>
<evidence type="ECO:0000313" key="2">
    <source>
        <dbReference type="EMBL" id="PGH14384.1"/>
    </source>
</evidence>
<accession>A0A2B7XRJ7</accession>
<gene>
    <name evidence="2" type="ORF">AJ80_05974</name>
</gene>
<name>A0A2B7XRJ7_POLH7</name>
<feature type="compositionally biased region" description="Basic and acidic residues" evidence="1">
    <location>
        <begin position="56"/>
        <end position="70"/>
    </location>
</feature>
<keyword evidence="3" id="KW-1185">Reference proteome</keyword>
<reference evidence="2 3" key="1">
    <citation type="submission" date="2017-10" db="EMBL/GenBank/DDBJ databases">
        <title>Comparative genomics in systemic dimorphic fungi from Ajellomycetaceae.</title>
        <authorList>
            <person name="Munoz J.F."/>
            <person name="Mcewen J.G."/>
            <person name="Clay O.K."/>
            <person name="Cuomo C.A."/>
        </authorList>
    </citation>
    <scope>NUCLEOTIDE SEQUENCE [LARGE SCALE GENOMIC DNA]</scope>
    <source>
        <strain evidence="2 3">UAMH7299</strain>
    </source>
</reference>
<comment type="caution">
    <text evidence="2">The sequence shown here is derived from an EMBL/GenBank/DDBJ whole genome shotgun (WGS) entry which is preliminary data.</text>
</comment>
<evidence type="ECO:0000256" key="1">
    <source>
        <dbReference type="SAM" id="MobiDB-lite"/>
    </source>
</evidence>
<evidence type="ECO:0008006" key="4">
    <source>
        <dbReference type="Google" id="ProtNLM"/>
    </source>
</evidence>
<evidence type="ECO:0000313" key="3">
    <source>
        <dbReference type="Proteomes" id="UP000224634"/>
    </source>
</evidence>
<dbReference type="InterPro" id="IPR019626">
    <property type="entry name" value="Stress-induced_KGG_rpt"/>
</dbReference>
<dbReference type="Proteomes" id="UP000224634">
    <property type="component" value="Unassembled WGS sequence"/>
</dbReference>
<feature type="region of interest" description="Disordered" evidence="1">
    <location>
        <begin position="1"/>
        <end position="79"/>
    </location>
</feature>
<dbReference type="STRING" id="1447883.A0A2B7XRJ7"/>
<proteinExistence type="predicted"/>
<sequence>MSSSSRNPANFANCPTEEVSEIDRKGEQASHSSGFASMDPDKQHEIASKVGQTSSRKFEPGRKRAKEARAKGRHAASSS</sequence>
<dbReference type="OrthoDB" id="2137750at2759"/>
<dbReference type="Pfam" id="PF10685">
    <property type="entry name" value="KGG"/>
    <property type="match status" value="1"/>
</dbReference>
<organism evidence="2 3">
    <name type="scientific">Polytolypa hystricis (strain UAMH7299)</name>
    <dbReference type="NCBI Taxonomy" id="1447883"/>
    <lineage>
        <taxon>Eukaryota</taxon>
        <taxon>Fungi</taxon>
        <taxon>Dikarya</taxon>
        <taxon>Ascomycota</taxon>
        <taxon>Pezizomycotina</taxon>
        <taxon>Eurotiomycetes</taxon>
        <taxon>Eurotiomycetidae</taxon>
        <taxon>Onygenales</taxon>
        <taxon>Onygenales incertae sedis</taxon>
        <taxon>Polytolypa</taxon>
    </lineage>
</organism>
<protein>
    <recommendedName>
        <fullName evidence="4">Conidiation-specific protein 10</fullName>
    </recommendedName>
</protein>